<organism evidence="1 2">
    <name type="scientific">Pristionchus fissidentatus</name>
    <dbReference type="NCBI Taxonomy" id="1538716"/>
    <lineage>
        <taxon>Eukaryota</taxon>
        <taxon>Metazoa</taxon>
        <taxon>Ecdysozoa</taxon>
        <taxon>Nematoda</taxon>
        <taxon>Chromadorea</taxon>
        <taxon>Rhabditida</taxon>
        <taxon>Rhabditina</taxon>
        <taxon>Diplogasteromorpha</taxon>
        <taxon>Diplogasteroidea</taxon>
        <taxon>Neodiplogasteridae</taxon>
        <taxon>Pristionchus</taxon>
    </lineage>
</organism>
<comment type="caution">
    <text evidence="1">The sequence shown here is derived from an EMBL/GenBank/DDBJ whole genome shotgun (WGS) entry which is preliminary data.</text>
</comment>
<evidence type="ECO:0000313" key="1">
    <source>
        <dbReference type="EMBL" id="GMT25716.1"/>
    </source>
</evidence>
<reference evidence="1" key="1">
    <citation type="submission" date="2023-10" db="EMBL/GenBank/DDBJ databases">
        <title>Genome assembly of Pristionchus species.</title>
        <authorList>
            <person name="Yoshida K."/>
            <person name="Sommer R.J."/>
        </authorList>
    </citation>
    <scope>NUCLEOTIDE SEQUENCE</scope>
    <source>
        <strain evidence="1">RS5133</strain>
    </source>
</reference>
<dbReference type="EMBL" id="BTSY01000004">
    <property type="protein sequence ID" value="GMT25716.1"/>
    <property type="molecule type" value="Genomic_DNA"/>
</dbReference>
<accession>A0AAV5W4L3</accession>
<dbReference type="AlphaFoldDB" id="A0AAV5W4L3"/>
<proteinExistence type="predicted"/>
<evidence type="ECO:0000313" key="2">
    <source>
        <dbReference type="Proteomes" id="UP001432322"/>
    </source>
</evidence>
<protein>
    <submittedName>
        <fullName evidence="1">Uncharacterized protein</fullName>
    </submittedName>
</protein>
<gene>
    <name evidence="1" type="ORF">PFISCL1PPCAC_17013</name>
</gene>
<feature type="non-terminal residue" evidence="1">
    <location>
        <position position="140"/>
    </location>
</feature>
<keyword evidence="2" id="KW-1185">Reference proteome</keyword>
<name>A0AAV5W4L3_9BILA</name>
<dbReference type="Proteomes" id="UP001432322">
    <property type="component" value="Unassembled WGS sequence"/>
</dbReference>
<sequence length="140" mass="15571">IDADATGTAEVGKAEMGLTRVTCICDPTIVMEKRASSKTKCLKNHAFDEMKGQCEWKLAKNICGEITNNQGQTMLLEIPNWPLNKRYDVHLYNAGLGAFNKKVSSVLVRQHCFATLYKNTELYNGMTLATSGYGIHRVPE</sequence>
<feature type="non-terminal residue" evidence="1">
    <location>
        <position position="1"/>
    </location>
</feature>